<keyword evidence="2" id="KW-1185">Reference proteome</keyword>
<protein>
    <recommendedName>
        <fullName evidence="3">Transcriptional regulator, AbiEi antitoxin, Type IV TA system</fullName>
    </recommendedName>
</protein>
<evidence type="ECO:0000313" key="1">
    <source>
        <dbReference type="EMBL" id="MFD1847248.1"/>
    </source>
</evidence>
<comment type="caution">
    <text evidence="1">The sequence shown here is derived from an EMBL/GenBank/DDBJ whole genome shotgun (WGS) entry which is preliminary data.</text>
</comment>
<dbReference type="RefSeq" id="WP_343878811.1">
    <property type="nucleotide sequence ID" value="NZ_BAAAIJ010000032.1"/>
</dbReference>
<name>A0ABW4Q936_9MICC</name>
<gene>
    <name evidence="1" type="ORF">ACFSFX_11640</name>
</gene>
<dbReference type="Proteomes" id="UP001597307">
    <property type="component" value="Unassembled WGS sequence"/>
</dbReference>
<organism evidence="1 2">
    <name type="scientific">Arthrobacter flavus</name>
    <dbReference type="NCBI Taxonomy" id="95172"/>
    <lineage>
        <taxon>Bacteria</taxon>
        <taxon>Bacillati</taxon>
        <taxon>Actinomycetota</taxon>
        <taxon>Actinomycetes</taxon>
        <taxon>Micrococcales</taxon>
        <taxon>Micrococcaceae</taxon>
        <taxon>Arthrobacter</taxon>
    </lineage>
</organism>
<dbReference type="EMBL" id="JBHUGA010000040">
    <property type="protein sequence ID" value="MFD1847248.1"/>
    <property type="molecule type" value="Genomic_DNA"/>
</dbReference>
<accession>A0ABW4Q936</accession>
<reference evidence="2" key="1">
    <citation type="journal article" date="2019" name="Int. J. Syst. Evol. Microbiol.">
        <title>The Global Catalogue of Microorganisms (GCM) 10K type strain sequencing project: providing services to taxonomists for standard genome sequencing and annotation.</title>
        <authorList>
            <consortium name="The Broad Institute Genomics Platform"/>
            <consortium name="The Broad Institute Genome Sequencing Center for Infectious Disease"/>
            <person name="Wu L."/>
            <person name="Ma J."/>
        </authorList>
    </citation>
    <scope>NUCLEOTIDE SEQUENCE [LARGE SCALE GENOMIC DNA]</scope>
    <source>
        <strain evidence="2">JCM 11496</strain>
    </source>
</reference>
<evidence type="ECO:0008006" key="3">
    <source>
        <dbReference type="Google" id="ProtNLM"/>
    </source>
</evidence>
<sequence length="322" mass="36249">MTRIISIADHPLDEAWPRQLARRAERGELVRIRLGCYVDAPGWRDLDEEARYRVKVDAVRRTARREPVFGGETAGLLWGLPRPALPANVEVVVPVASGRRSANGVSRLARYPDEFTVVTFGGRYVTGKVATTVELALHYDFPWAVSVMDRLLNQKPLLPESGPQPVTKDEVRNRIALLSSAPKRRRALRVLDFADGQAMYPGESLSRVQMARLGFPAPELQHEVVDHTGRSAWVDFYWKEQRLVGEFDGLGKYLKPEYLQGRTTAQAVIEEKLREDRIRSTGLQVVRWDWATAVSPGKLKALLLQAGLPCNPPARRRRLSTA</sequence>
<evidence type="ECO:0000313" key="2">
    <source>
        <dbReference type="Proteomes" id="UP001597307"/>
    </source>
</evidence>
<proteinExistence type="predicted"/>